<dbReference type="OMA" id="GTGHHSC"/>
<keyword evidence="4" id="KW-0560">Oxidoreductase</keyword>
<dbReference type="PANTHER" id="PTHR24305:SF187">
    <property type="entry name" value="P450, PUTATIVE (EUROFUNG)-RELATED"/>
    <property type="match status" value="1"/>
</dbReference>
<keyword evidence="8" id="KW-0472">Membrane</keyword>
<evidence type="ECO:0000256" key="7">
    <source>
        <dbReference type="PIRSR" id="PIRSR602403-1"/>
    </source>
</evidence>
<dbReference type="InterPro" id="IPR002403">
    <property type="entry name" value="Cyt_P450_E_grp-IV"/>
</dbReference>
<feature type="transmembrane region" description="Helical" evidence="8">
    <location>
        <begin position="76"/>
        <end position="101"/>
    </location>
</feature>
<evidence type="ECO:0000256" key="3">
    <source>
        <dbReference type="ARBA" id="ARBA00022723"/>
    </source>
</evidence>
<dbReference type="HOGENOM" id="CLU_001570_14_10_1"/>
<feature type="transmembrane region" description="Helical" evidence="8">
    <location>
        <begin position="15"/>
        <end position="36"/>
    </location>
</feature>
<dbReference type="InterPro" id="IPR036396">
    <property type="entry name" value="Cyt_P450_sf"/>
</dbReference>
<dbReference type="RefSeq" id="XP_008086082.1">
    <property type="nucleotide sequence ID" value="XM_008087891.1"/>
</dbReference>
<comment type="similarity">
    <text evidence="2">Belongs to the cytochrome P450 family.</text>
</comment>
<reference evidence="9 10" key="1">
    <citation type="journal article" date="2013" name="BMC Genomics">
        <title>Genomics-driven discovery of the pneumocandin biosynthetic gene cluster in the fungus Glarea lozoyensis.</title>
        <authorList>
            <person name="Chen L."/>
            <person name="Yue Q."/>
            <person name="Zhang X."/>
            <person name="Xiang M."/>
            <person name="Wang C."/>
            <person name="Li S."/>
            <person name="Che Y."/>
            <person name="Ortiz-Lopez F.J."/>
            <person name="Bills G.F."/>
            <person name="Liu X."/>
            <person name="An Z."/>
        </authorList>
    </citation>
    <scope>NUCLEOTIDE SEQUENCE [LARGE SCALE GENOMIC DNA]</scope>
    <source>
        <strain evidence="10">ATCC 20868 / MF5171</strain>
    </source>
</reference>
<dbReference type="GO" id="GO:0004497">
    <property type="term" value="F:monooxygenase activity"/>
    <property type="evidence" value="ECO:0007669"/>
    <property type="project" value="UniProtKB-KW"/>
</dbReference>
<keyword evidence="5 7" id="KW-0408">Iron</keyword>
<keyword evidence="8" id="KW-0812">Transmembrane</keyword>
<dbReference type="PANTHER" id="PTHR24305">
    <property type="entry name" value="CYTOCHROME P450"/>
    <property type="match status" value="1"/>
</dbReference>
<accession>S3CK61</accession>
<dbReference type="KEGG" id="glz:GLAREA_02806"/>
<dbReference type="GeneID" id="19461862"/>
<evidence type="ECO:0000256" key="8">
    <source>
        <dbReference type="SAM" id="Phobius"/>
    </source>
</evidence>
<feature type="transmembrane region" description="Helical" evidence="8">
    <location>
        <begin position="48"/>
        <end position="70"/>
    </location>
</feature>
<dbReference type="EMBL" id="KE145370">
    <property type="protein sequence ID" value="EPE26892.1"/>
    <property type="molecule type" value="Genomic_DNA"/>
</dbReference>
<organism evidence="9 10">
    <name type="scientific">Glarea lozoyensis (strain ATCC 20868 / MF5171)</name>
    <dbReference type="NCBI Taxonomy" id="1116229"/>
    <lineage>
        <taxon>Eukaryota</taxon>
        <taxon>Fungi</taxon>
        <taxon>Dikarya</taxon>
        <taxon>Ascomycota</taxon>
        <taxon>Pezizomycotina</taxon>
        <taxon>Leotiomycetes</taxon>
        <taxon>Helotiales</taxon>
        <taxon>Helotiaceae</taxon>
        <taxon>Glarea</taxon>
    </lineage>
</organism>
<dbReference type="PRINTS" id="PR00465">
    <property type="entry name" value="EP450IV"/>
</dbReference>
<dbReference type="Gene3D" id="1.10.630.10">
    <property type="entry name" value="Cytochrome P450"/>
    <property type="match status" value="1"/>
</dbReference>
<sequence length="559" mass="63439">MAIDLGSYGLEVRTVRLNIISIVLGIGIGLYGHLGLFIHGEWHIQAPFIFLFHLILYSGLAAGTVASQYYGFDSKLWIAGLITSVSYLVTMLSSIFIYRVFFHRLTRAGFKGPFTMRVSKLFHVWSCRASGNHHLLGGLQKQYGDFIRTGPSEITIFHPDVFVATDGPRTECVKSEWYDLLFPESSLLTTRARDLHDARRRDWKECFGPQAQAHHFAKTVKHVEMLSDMIENQIEEANPSQMRDWFYWLGFDIMGDFVFSKSFNMLRDHEWHHMVIRLQRALSLLGPASPAPWLIQIAFRVAPRIGQIGDWFEMTSWTHKQISARLEAGGEKQSAPDLVHYLLEKSAEPRSAEGVRRMRGDSLNAIVAGSEPIPVVLLGIFAELARKPHHVELIYAELAERDITDTKVLSALPHLNAVIQEALRLYTVLPTAGSRKTGKNGVTIGGVFIPPYTTIVNPRYCIHRREDCFEQATEFIPERWTTRREMVRNVAAYSPWGTAHHSCIARVMAIDVLRITAAQLIKKYRFNLAPGETGHRVLEDMKDQLAPNPGHLALIFEKR</sequence>
<proteinExistence type="inferred from homology"/>
<evidence type="ECO:0000313" key="9">
    <source>
        <dbReference type="EMBL" id="EPE26892.1"/>
    </source>
</evidence>
<dbReference type="Pfam" id="PF00067">
    <property type="entry name" value="p450"/>
    <property type="match status" value="1"/>
</dbReference>
<dbReference type="SUPFAM" id="SSF48264">
    <property type="entry name" value="Cytochrome P450"/>
    <property type="match status" value="1"/>
</dbReference>
<dbReference type="OrthoDB" id="3524838at2759"/>
<dbReference type="GO" id="GO:0016705">
    <property type="term" value="F:oxidoreductase activity, acting on paired donors, with incorporation or reduction of molecular oxygen"/>
    <property type="evidence" value="ECO:0007669"/>
    <property type="project" value="InterPro"/>
</dbReference>
<keyword evidence="7" id="KW-0349">Heme</keyword>
<feature type="binding site" description="axial binding residue" evidence="7">
    <location>
        <position position="503"/>
    </location>
    <ligand>
        <name>heme</name>
        <dbReference type="ChEBI" id="CHEBI:30413"/>
    </ligand>
    <ligandPart>
        <name>Fe</name>
        <dbReference type="ChEBI" id="CHEBI:18248"/>
    </ligandPart>
</feature>
<dbReference type="GO" id="GO:0020037">
    <property type="term" value="F:heme binding"/>
    <property type="evidence" value="ECO:0007669"/>
    <property type="project" value="InterPro"/>
</dbReference>
<evidence type="ECO:0000256" key="4">
    <source>
        <dbReference type="ARBA" id="ARBA00023002"/>
    </source>
</evidence>
<keyword evidence="10" id="KW-1185">Reference proteome</keyword>
<dbReference type="eggNOG" id="KOG0157">
    <property type="taxonomic scope" value="Eukaryota"/>
</dbReference>
<dbReference type="InterPro" id="IPR001128">
    <property type="entry name" value="Cyt_P450"/>
</dbReference>
<protein>
    <submittedName>
        <fullName evidence="9">Cytochrome P450</fullName>
    </submittedName>
</protein>
<evidence type="ECO:0000256" key="1">
    <source>
        <dbReference type="ARBA" id="ARBA00001971"/>
    </source>
</evidence>
<evidence type="ECO:0000256" key="5">
    <source>
        <dbReference type="ARBA" id="ARBA00023004"/>
    </source>
</evidence>
<dbReference type="Proteomes" id="UP000016922">
    <property type="component" value="Unassembled WGS sequence"/>
</dbReference>
<gene>
    <name evidence="9" type="ORF">GLAREA_02806</name>
</gene>
<keyword evidence="8" id="KW-1133">Transmembrane helix</keyword>
<dbReference type="InterPro" id="IPR050121">
    <property type="entry name" value="Cytochrome_P450_monoxygenase"/>
</dbReference>
<dbReference type="AlphaFoldDB" id="S3CK61"/>
<evidence type="ECO:0000256" key="6">
    <source>
        <dbReference type="ARBA" id="ARBA00023033"/>
    </source>
</evidence>
<evidence type="ECO:0000313" key="10">
    <source>
        <dbReference type="Proteomes" id="UP000016922"/>
    </source>
</evidence>
<evidence type="ECO:0000256" key="2">
    <source>
        <dbReference type="ARBA" id="ARBA00010617"/>
    </source>
</evidence>
<keyword evidence="6" id="KW-0503">Monooxygenase</keyword>
<comment type="cofactor">
    <cofactor evidence="1 7">
        <name>heme</name>
        <dbReference type="ChEBI" id="CHEBI:30413"/>
    </cofactor>
</comment>
<name>S3CK61_GLAL2</name>
<dbReference type="GO" id="GO:0005506">
    <property type="term" value="F:iron ion binding"/>
    <property type="evidence" value="ECO:0007669"/>
    <property type="project" value="InterPro"/>
</dbReference>
<dbReference type="CDD" id="cd11061">
    <property type="entry name" value="CYP67-like"/>
    <property type="match status" value="1"/>
</dbReference>
<keyword evidence="3 7" id="KW-0479">Metal-binding</keyword>